<evidence type="ECO:0000256" key="4">
    <source>
        <dbReference type="ARBA" id="ARBA00022451"/>
    </source>
</evidence>
<dbReference type="FunFam" id="2.60.40.10:FF:001005">
    <property type="entry name" value="Beta-2-microglobulin"/>
    <property type="match status" value="1"/>
</dbReference>
<dbReference type="SUPFAM" id="SSF48726">
    <property type="entry name" value="Immunoglobulin"/>
    <property type="match status" value="1"/>
</dbReference>
<dbReference type="AlphaFoldDB" id="A0A6J2S3W3"/>
<dbReference type="Gene3D" id="2.60.40.10">
    <property type="entry name" value="Immunoglobulins"/>
    <property type="match status" value="1"/>
</dbReference>
<organism evidence="10 11">
    <name type="scientific">Cottoperca gobio</name>
    <name type="common">Frogmouth</name>
    <name type="synonym">Aphritis gobio</name>
    <dbReference type="NCBI Taxonomy" id="56716"/>
    <lineage>
        <taxon>Eukaryota</taxon>
        <taxon>Metazoa</taxon>
        <taxon>Chordata</taxon>
        <taxon>Craniata</taxon>
        <taxon>Vertebrata</taxon>
        <taxon>Euteleostomi</taxon>
        <taxon>Actinopterygii</taxon>
        <taxon>Neopterygii</taxon>
        <taxon>Teleostei</taxon>
        <taxon>Neoteleostei</taxon>
        <taxon>Acanthomorphata</taxon>
        <taxon>Eupercaria</taxon>
        <taxon>Perciformes</taxon>
        <taxon>Notothenioidei</taxon>
        <taxon>Bovichtidae</taxon>
        <taxon>Cottoperca</taxon>
    </lineage>
</organism>
<keyword evidence="4" id="KW-0490">MHC I</keyword>
<dbReference type="GO" id="GO:0005576">
    <property type="term" value="C:extracellular region"/>
    <property type="evidence" value="ECO:0007669"/>
    <property type="project" value="UniProtKB-SubCell"/>
</dbReference>
<dbReference type="InterPro" id="IPR003597">
    <property type="entry name" value="Ig_C1-set"/>
</dbReference>
<evidence type="ECO:0000313" key="10">
    <source>
        <dbReference type="Proteomes" id="UP000504630"/>
    </source>
</evidence>
<dbReference type="OrthoDB" id="9949628at2759"/>
<evidence type="ECO:0000259" key="9">
    <source>
        <dbReference type="PROSITE" id="PS50835"/>
    </source>
</evidence>
<dbReference type="InterPro" id="IPR003006">
    <property type="entry name" value="Ig/MHC_CS"/>
</dbReference>
<proteinExistence type="inferred from homology"/>
<name>A0A6J2S3W3_COTGO</name>
<dbReference type="InterPro" id="IPR013783">
    <property type="entry name" value="Ig-like_fold"/>
</dbReference>
<reference evidence="11" key="1">
    <citation type="submission" date="2025-08" db="UniProtKB">
        <authorList>
            <consortium name="RefSeq"/>
        </authorList>
    </citation>
    <scope>IDENTIFICATION</scope>
</reference>
<dbReference type="PROSITE" id="PS00290">
    <property type="entry name" value="IG_MHC"/>
    <property type="match status" value="1"/>
</dbReference>
<dbReference type="GO" id="GO:0042612">
    <property type="term" value="C:MHC class I protein complex"/>
    <property type="evidence" value="ECO:0007669"/>
    <property type="project" value="UniProtKB-KW"/>
</dbReference>
<dbReference type="InParanoid" id="A0A6J2S3W3"/>
<evidence type="ECO:0000256" key="5">
    <source>
        <dbReference type="ARBA" id="ARBA00022525"/>
    </source>
</evidence>
<feature type="domain" description="Ig-like" evidence="9">
    <location>
        <begin position="34"/>
        <end position="116"/>
    </location>
</feature>
<dbReference type="RefSeq" id="XP_029317943.1">
    <property type="nucleotide sequence ID" value="XM_029462083.1"/>
</dbReference>
<evidence type="ECO:0000256" key="8">
    <source>
        <dbReference type="SAM" id="SignalP"/>
    </source>
</evidence>
<evidence type="ECO:0000256" key="1">
    <source>
        <dbReference type="ARBA" id="ARBA00004613"/>
    </source>
</evidence>
<feature type="signal peptide" evidence="8">
    <location>
        <begin position="1"/>
        <end position="27"/>
    </location>
</feature>
<feature type="chain" id="PRO_5026794965" description="Beta-2-microglobulin" evidence="8">
    <location>
        <begin position="28"/>
        <end position="127"/>
    </location>
</feature>
<keyword evidence="8" id="KW-0732">Signal</keyword>
<evidence type="ECO:0000256" key="2">
    <source>
        <dbReference type="ARBA" id="ARBA00009564"/>
    </source>
</evidence>
<evidence type="ECO:0000256" key="7">
    <source>
        <dbReference type="ARBA" id="ARBA00023319"/>
    </source>
</evidence>
<comment type="similarity">
    <text evidence="2">Belongs to the beta-2-microglobulin family.</text>
</comment>
<dbReference type="Proteomes" id="UP000504630">
    <property type="component" value="Chromosome 23"/>
</dbReference>
<dbReference type="GO" id="GO:0002474">
    <property type="term" value="P:antigen processing and presentation of peptide antigen via MHC class I"/>
    <property type="evidence" value="ECO:0007669"/>
    <property type="project" value="UniProtKB-KW"/>
</dbReference>
<dbReference type="GO" id="GO:0010038">
    <property type="term" value="P:response to metal ion"/>
    <property type="evidence" value="ECO:0007669"/>
    <property type="project" value="UniProtKB-ARBA"/>
</dbReference>
<evidence type="ECO:0000256" key="3">
    <source>
        <dbReference type="ARBA" id="ARBA00018767"/>
    </source>
</evidence>
<dbReference type="KEGG" id="cgob:115028349"/>
<dbReference type="FunCoup" id="A0A6J2S3W3">
    <property type="interactions" value="549"/>
</dbReference>
<dbReference type="Pfam" id="PF07654">
    <property type="entry name" value="C1-set"/>
    <property type="match status" value="1"/>
</dbReference>
<dbReference type="InterPro" id="IPR007110">
    <property type="entry name" value="Ig-like_dom"/>
</dbReference>
<dbReference type="PANTHER" id="PTHR19944:SF62">
    <property type="entry name" value="BETA-2-MICROGLOBULIN"/>
    <property type="match status" value="1"/>
</dbReference>
<evidence type="ECO:0000256" key="6">
    <source>
        <dbReference type="ARBA" id="ARBA00022859"/>
    </source>
</evidence>
<protein>
    <recommendedName>
        <fullName evidence="3">Beta-2-microglobulin</fullName>
    </recommendedName>
</protein>
<gene>
    <name evidence="11" type="primary">LOC115028349</name>
</gene>
<dbReference type="GeneID" id="115028349"/>
<dbReference type="InterPro" id="IPR036179">
    <property type="entry name" value="Ig-like_dom_sf"/>
</dbReference>
<accession>A0A6J2S3W3</accession>
<sequence>MLKLQKKSWSNMKILFCLSALVAVSFAVDSKHSPAKVQVYSRMPAEYGYENILICYVSDFHPPDISIQLLKNGEEISNANQTDLAFEQNWHFHLTKTVAFKPISGEQYICMVTHGNTTNNYVWNPNM</sequence>
<evidence type="ECO:0000313" key="11">
    <source>
        <dbReference type="RefSeq" id="XP_029317943.1"/>
    </source>
</evidence>
<dbReference type="PROSITE" id="PS50835">
    <property type="entry name" value="IG_LIKE"/>
    <property type="match status" value="1"/>
</dbReference>
<dbReference type="SMART" id="SM00407">
    <property type="entry name" value="IGc1"/>
    <property type="match status" value="1"/>
</dbReference>
<keyword evidence="6" id="KW-0391">Immunity</keyword>
<keyword evidence="5" id="KW-0964">Secreted</keyword>
<keyword evidence="10" id="KW-1185">Reference proteome</keyword>
<keyword evidence="7" id="KW-0393">Immunoglobulin domain</keyword>
<dbReference type="PANTHER" id="PTHR19944">
    <property type="entry name" value="MHC CLASS II-RELATED"/>
    <property type="match status" value="1"/>
</dbReference>
<dbReference type="InterPro" id="IPR050160">
    <property type="entry name" value="MHC/Immunoglobulin"/>
</dbReference>
<comment type="subcellular location">
    <subcellularLocation>
        <location evidence="1">Secreted</location>
    </subcellularLocation>
</comment>